<dbReference type="HOGENOM" id="CLU_081811_1_2_10"/>
<evidence type="ECO:0000313" key="5">
    <source>
        <dbReference type="Proteomes" id="UP000008641"/>
    </source>
</evidence>
<dbReference type="PANTHER" id="PTHR43300">
    <property type="entry name" value="ACETYLTRANSFERASE"/>
    <property type="match status" value="1"/>
</dbReference>
<evidence type="ECO:0000256" key="2">
    <source>
        <dbReference type="PIRSR" id="PIRSR620019-2"/>
    </source>
</evidence>
<organism evidence="4 5">
    <name type="scientific">Weeksella virosa (strain ATCC 43766 / DSM 16922 / JCM 21250 / CCUG 30538 / CDC 9751 / IAM 14551 / NBRC 16016 / NCTC 11634 / CL345/78)</name>
    <dbReference type="NCBI Taxonomy" id="865938"/>
    <lineage>
        <taxon>Bacteria</taxon>
        <taxon>Pseudomonadati</taxon>
        <taxon>Bacteroidota</taxon>
        <taxon>Flavobacteriia</taxon>
        <taxon>Flavobacteriales</taxon>
        <taxon>Weeksellaceae</taxon>
        <taxon>Weeksella</taxon>
    </lineage>
</organism>
<feature type="binding site" evidence="2">
    <location>
        <position position="69"/>
    </location>
    <ligand>
        <name>substrate</name>
    </ligand>
</feature>
<dbReference type="SUPFAM" id="SSF51161">
    <property type="entry name" value="Trimeric LpxA-like enzymes"/>
    <property type="match status" value="1"/>
</dbReference>
<dbReference type="InterPro" id="IPR020019">
    <property type="entry name" value="AcTrfase_PglD-like"/>
</dbReference>
<dbReference type="Pfam" id="PF17836">
    <property type="entry name" value="PglD_N"/>
    <property type="match status" value="1"/>
</dbReference>
<protein>
    <submittedName>
        <fullName evidence="4">Sugar O-acyltransferase, sialic acid O-acetyltransferase NeuD family</fullName>
    </submittedName>
</protein>
<feature type="domain" description="PglD N-terminal" evidence="3">
    <location>
        <begin position="5"/>
        <end position="80"/>
    </location>
</feature>
<accession>F0P1N3</accession>
<dbReference type="OrthoDB" id="9794407at2"/>
<proteinExistence type="inferred from homology"/>
<dbReference type="InterPro" id="IPR041561">
    <property type="entry name" value="PglD_N"/>
</dbReference>
<dbReference type="Gene3D" id="2.160.10.10">
    <property type="entry name" value="Hexapeptide repeat proteins"/>
    <property type="match status" value="1"/>
</dbReference>
<keyword evidence="5" id="KW-1185">Reference proteome</keyword>
<evidence type="ECO:0000256" key="1">
    <source>
        <dbReference type="ARBA" id="ARBA00007274"/>
    </source>
</evidence>
<comment type="similarity">
    <text evidence="1">Belongs to the transferase hexapeptide repeat family.</text>
</comment>
<evidence type="ECO:0000259" key="3">
    <source>
        <dbReference type="Pfam" id="PF17836"/>
    </source>
</evidence>
<gene>
    <name evidence="4" type="ordered locus">Weevi_0951</name>
</gene>
<dbReference type="STRING" id="865938.Weevi_0951"/>
<dbReference type="Gene3D" id="3.40.50.20">
    <property type="match status" value="1"/>
</dbReference>
<dbReference type="CDD" id="cd03360">
    <property type="entry name" value="LbH_AT_putative"/>
    <property type="match status" value="1"/>
</dbReference>
<sequence>MKEKAIIVGAGTYGQVYAEYLSDNYNILGFIDDNLSIKNTTIGKYNVLGDFKYLLNSIEKSTNIFIPIGNNKVRISLLKEVIKSGFKTPNFIHPHCQIHESVKIGKCVYILPGTNIMPLTTINDFVLISMGVNIAHHTIIEEGCFFSQGSNIGASIHFEKNVFCGIASTVMTGVKKVGADSFIGAGSVIIRDVPDGATVVGNPGKVIASKN</sequence>
<dbReference type="KEGG" id="wvi:Weevi_0951"/>
<feature type="binding site" evidence="2">
    <location>
        <position position="166"/>
    </location>
    <ligand>
        <name>acetyl-CoA</name>
        <dbReference type="ChEBI" id="CHEBI:57288"/>
    </ligand>
</feature>
<dbReference type="Proteomes" id="UP000008641">
    <property type="component" value="Chromosome"/>
</dbReference>
<dbReference type="PANTHER" id="PTHR43300:SF7">
    <property type="entry name" value="UDP-N-ACETYLBACILLOSAMINE N-ACETYLTRANSFERASE"/>
    <property type="match status" value="1"/>
</dbReference>
<dbReference type="eggNOG" id="COG0110">
    <property type="taxonomic scope" value="Bacteria"/>
</dbReference>
<dbReference type="EMBL" id="CP002455">
    <property type="protein sequence ID" value="ADX67661.1"/>
    <property type="molecule type" value="Genomic_DNA"/>
</dbReference>
<dbReference type="RefSeq" id="WP_013598051.1">
    <property type="nucleotide sequence ID" value="NC_015144.1"/>
</dbReference>
<name>F0P1N3_WEEVC</name>
<dbReference type="InterPro" id="IPR011004">
    <property type="entry name" value="Trimer_LpxA-like_sf"/>
</dbReference>
<dbReference type="AlphaFoldDB" id="F0P1N3"/>
<reference evidence="5" key="2">
    <citation type="journal article" date="2011" name="Stand. Genomic Sci.">
        <title>Complete genome sequence of Weeksella virosa type strain (9751T).</title>
        <authorList>
            <person name="Lang E."/>
            <person name="Teshima H."/>
            <person name="Lucas S."/>
            <person name="Lapidus A."/>
            <person name="Hammon N."/>
            <person name="Deshpande S."/>
            <person name="Nolan M."/>
            <person name="Cheng J."/>
            <person name="Pitluck S."/>
            <person name="Liolios K."/>
            <person name="Pagani I."/>
            <person name="Mikhailova N."/>
            <person name="Ivanova N."/>
            <person name="Mavromatis K."/>
            <person name="Pati A."/>
            <person name="Tapia R."/>
            <person name="Han C."/>
            <person name="Goodwin L."/>
            <person name="Chen A."/>
            <person name="Palaniappan K."/>
            <person name="Land M."/>
            <person name="Hauser L."/>
            <person name="Chang Y."/>
            <person name="Jeffries C."/>
            <person name="Brambilla E."/>
            <person name="Kopitz M."/>
            <person name="Rohde M."/>
            <person name="Goker M."/>
            <person name="Tindall B."/>
            <person name="Detter J."/>
            <person name="Woyke T."/>
            <person name="Bristow J."/>
            <person name="Eisen J."/>
            <person name="Markowitz V."/>
            <person name="Hugenholtz P."/>
            <person name="Klenk H."/>
            <person name="Kyrpides N."/>
        </authorList>
    </citation>
    <scope>NUCLEOTIDE SEQUENCE [LARGE SCALE GENOMIC DNA]</scope>
    <source>
        <strain evidence="5">ATCC 43766 / DSM 16922 / JCM 21250 / NBRC 16016 / NCTC 11634 / CL345/78</strain>
    </source>
</reference>
<reference evidence="4 5" key="1">
    <citation type="journal article" date="2011" name="Stand. Genomic Sci.">
        <title>Complete genome sequence of Weeksella virosa type strain (9751).</title>
        <authorList>
            <person name="Lang E."/>
            <person name="Teshima H."/>
            <person name="Lucas S."/>
            <person name="Lapidus A."/>
            <person name="Hammon N."/>
            <person name="Deshpande S."/>
            <person name="Nolan M."/>
            <person name="Cheng J.F."/>
            <person name="Pitluck S."/>
            <person name="Liolios K."/>
            <person name="Pagani I."/>
            <person name="Mikhailova N."/>
            <person name="Ivanova N."/>
            <person name="Mavromatis K."/>
            <person name="Pati A."/>
            <person name="Tapia R."/>
            <person name="Han C."/>
            <person name="Goodwin L."/>
            <person name="Chen A."/>
            <person name="Palaniappan K."/>
            <person name="Land M."/>
            <person name="Hauser L."/>
            <person name="Chang Y.J."/>
            <person name="Jeffries C.D."/>
            <person name="Brambilla E.M."/>
            <person name="Kopitz M."/>
            <person name="Rohde M."/>
            <person name="Goker M."/>
            <person name="Tindall B.J."/>
            <person name="Detter J.C."/>
            <person name="Woyke T."/>
            <person name="Bristow J."/>
            <person name="Eisen J.A."/>
            <person name="Markowitz V."/>
            <person name="Hugenholtz P."/>
            <person name="Klenk H.P."/>
            <person name="Kyrpides N.C."/>
        </authorList>
    </citation>
    <scope>NUCLEOTIDE SEQUENCE [LARGE SCALE GENOMIC DNA]</scope>
    <source>
        <strain evidence="5">ATCC 43766 / DSM 16922 / JCM 21250 / NBRC 16016 / NCTC 11634 / CL345/78</strain>
    </source>
</reference>
<evidence type="ECO:0000313" key="4">
    <source>
        <dbReference type="EMBL" id="ADX67661.1"/>
    </source>
</evidence>
<dbReference type="InterPro" id="IPR050179">
    <property type="entry name" value="Trans_hexapeptide_repeat"/>
</dbReference>